<feature type="signal peptide" evidence="2">
    <location>
        <begin position="1"/>
        <end position="23"/>
    </location>
</feature>
<organism evidence="4 5">
    <name type="scientific">Saccharobesus litoralis</name>
    <dbReference type="NCBI Taxonomy" id="2172099"/>
    <lineage>
        <taxon>Bacteria</taxon>
        <taxon>Pseudomonadati</taxon>
        <taxon>Pseudomonadota</taxon>
        <taxon>Gammaproteobacteria</taxon>
        <taxon>Alteromonadales</taxon>
        <taxon>Alteromonadaceae</taxon>
        <taxon>Saccharobesus</taxon>
    </lineage>
</organism>
<feature type="region of interest" description="Disordered" evidence="1">
    <location>
        <begin position="364"/>
        <end position="385"/>
    </location>
</feature>
<accession>A0A2S0VNM6</accession>
<dbReference type="OrthoDB" id="9760450at2"/>
<sequence length="810" mass="90798">MTTNTISKIALISAACAMTIACSGDKAESAKTAEQPTPQQESAKQESSTPKTLVQLYDFESGEIPATIQLGNATAELVTGQGVTQGKQALRVKFNSAKNKYASISFTPKQPWDWSQYESFSIALDIANQGEVSTNFKFMVADVSGSNYTRATSVPVGESKTYYSKMHGHDLGSPDSKLGDQVELNLSSGLRSNPATWQSDDVQFTWMWGNKNLNTKGIKKFSINLEQVLRDKEITIDNIRLIANPKMNPDFLANIVDKFGQSSKQEFEEKVHSEAELLATRDKELARLNNGEKLDGRSKYSGWKDGPKLKGTGYFRTEKVGEKWALVDPEGYLFFTSGIANVRMSNTTTVTGYDFAKDAIAQRSADNVTPEDSEGLNPPPASAYPTRHVVSETRKNMFEWLPDYDHPLASSYGYRREVHSGPVKHGEVFSFYMANLERKYGETTPYSYIEDWGKVTVDRMLSWGFTSFGNWIDPILYDNNRFPYFANGWIIGDFKQVSSGNDFWGGLPDVFDPKFAERADVTLKVVADEVKGSPWCVGVFVDNEKSWGRPGSPKSELGIVVHTLKRDGADTPTKNMFTEQMQAKYGTIAKLNQAWQLSLGSWDEFQKGGFNTDPSNKARIADYEHLLYLYAKEYFRIVDGALAKYLPNHMYMGVRFASWGMPKPVVKAASEYVDVLSMNVYKEGLKPQTTKFLEELDMPTVIGEFHIGTTSSGFFHPGLIAAADQKDRARMYKEYMHSVIDNNYAVGAHWFQYIDSPITGRAYDGENYNIGFVSVTDTPYNAMVDAAREMHGNLYQRRFGDLDKDKLAKQ</sequence>
<dbReference type="Pfam" id="PF17992">
    <property type="entry name" value="Agarase_CBM"/>
    <property type="match status" value="1"/>
</dbReference>
<gene>
    <name evidence="4" type="ORF">C2869_04160</name>
</gene>
<dbReference type="InterPro" id="IPR040669">
    <property type="entry name" value="Agarase_CBM"/>
</dbReference>
<dbReference type="SUPFAM" id="SSF51445">
    <property type="entry name" value="(Trans)glycosidases"/>
    <property type="match status" value="1"/>
</dbReference>
<evidence type="ECO:0000256" key="2">
    <source>
        <dbReference type="SAM" id="SignalP"/>
    </source>
</evidence>
<dbReference type="Gene3D" id="2.60.120.430">
    <property type="entry name" value="Galactose-binding lectin"/>
    <property type="match status" value="1"/>
</dbReference>
<protein>
    <submittedName>
        <fullName evidence="4">Agarase</fullName>
    </submittedName>
</protein>
<feature type="region of interest" description="Disordered" evidence="1">
    <location>
        <begin position="29"/>
        <end position="50"/>
    </location>
</feature>
<dbReference type="Proteomes" id="UP000244441">
    <property type="component" value="Chromosome"/>
</dbReference>
<proteinExistence type="predicted"/>
<feature type="domain" description="Agarase CBM-like" evidence="3">
    <location>
        <begin position="58"/>
        <end position="252"/>
    </location>
</feature>
<dbReference type="KEGG" id="cate:C2869_04160"/>
<keyword evidence="5" id="KW-1185">Reference proteome</keyword>
<evidence type="ECO:0000259" key="3">
    <source>
        <dbReference type="Pfam" id="PF17992"/>
    </source>
</evidence>
<evidence type="ECO:0000313" key="5">
    <source>
        <dbReference type="Proteomes" id="UP000244441"/>
    </source>
</evidence>
<dbReference type="Gene3D" id="3.20.20.80">
    <property type="entry name" value="Glycosidases"/>
    <property type="match status" value="1"/>
</dbReference>
<feature type="compositionally biased region" description="Polar residues" evidence="1">
    <location>
        <begin position="32"/>
        <end position="50"/>
    </location>
</feature>
<dbReference type="InterPro" id="IPR017853">
    <property type="entry name" value="GH"/>
</dbReference>
<evidence type="ECO:0000313" key="4">
    <source>
        <dbReference type="EMBL" id="AWB65680.1"/>
    </source>
</evidence>
<dbReference type="EMBL" id="CP026604">
    <property type="protein sequence ID" value="AWB65680.1"/>
    <property type="molecule type" value="Genomic_DNA"/>
</dbReference>
<reference evidence="4 5" key="1">
    <citation type="submission" date="2018-01" db="EMBL/GenBank/DDBJ databases">
        <title>Genome sequence of a Cantenovulum-like bacteria.</title>
        <authorList>
            <person name="Tan W.R."/>
            <person name="Lau N.-S."/>
            <person name="Go F."/>
            <person name="Amirul A.-A.A."/>
        </authorList>
    </citation>
    <scope>NUCLEOTIDE SEQUENCE [LARGE SCALE GENOMIC DNA]</scope>
    <source>
        <strain evidence="4 5">CCB-QB4</strain>
    </source>
</reference>
<keyword evidence="2" id="KW-0732">Signal</keyword>
<dbReference type="RefSeq" id="WP_108601755.1">
    <property type="nucleotide sequence ID" value="NZ_CP026604.1"/>
</dbReference>
<feature type="chain" id="PRO_5015578633" evidence="2">
    <location>
        <begin position="24"/>
        <end position="810"/>
    </location>
</feature>
<evidence type="ECO:0000256" key="1">
    <source>
        <dbReference type="SAM" id="MobiDB-lite"/>
    </source>
</evidence>
<name>A0A2S0VNM6_9ALTE</name>
<dbReference type="AlphaFoldDB" id="A0A2S0VNM6"/>